<evidence type="ECO:0000313" key="4">
    <source>
        <dbReference type="Proteomes" id="UP000799424"/>
    </source>
</evidence>
<feature type="transmembrane region" description="Helical" evidence="2">
    <location>
        <begin position="122"/>
        <end position="145"/>
    </location>
</feature>
<feature type="region of interest" description="Disordered" evidence="1">
    <location>
        <begin position="65"/>
        <end position="117"/>
    </location>
</feature>
<reference evidence="3" key="1">
    <citation type="journal article" date="2020" name="Stud. Mycol.">
        <title>101 Dothideomycetes genomes: a test case for predicting lifestyles and emergence of pathogens.</title>
        <authorList>
            <person name="Haridas S."/>
            <person name="Albert R."/>
            <person name="Binder M."/>
            <person name="Bloem J."/>
            <person name="Labutti K."/>
            <person name="Salamov A."/>
            <person name="Andreopoulos B."/>
            <person name="Baker S."/>
            <person name="Barry K."/>
            <person name="Bills G."/>
            <person name="Bluhm B."/>
            <person name="Cannon C."/>
            <person name="Castanera R."/>
            <person name="Culley D."/>
            <person name="Daum C."/>
            <person name="Ezra D."/>
            <person name="Gonzalez J."/>
            <person name="Henrissat B."/>
            <person name="Kuo A."/>
            <person name="Liang C."/>
            <person name="Lipzen A."/>
            <person name="Lutzoni F."/>
            <person name="Magnuson J."/>
            <person name="Mondo S."/>
            <person name="Nolan M."/>
            <person name="Ohm R."/>
            <person name="Pangilinan J."/>
            <person name="Park H.-J."/>
            <person name="Ramirez L."/>
            <person name="Alfaro M."/>
            <person name="Sun H."/>
            <person name="Tritt A."/>
            <person name="Yoshinaga Y."/>
            <person name="Zwiers L.-H."/>
            <person name="Turgeon B."/>
            <person name="Goodwin S."/>
            <person name="Spatafora J."/>
            <person name="Crous P."/>
            <person name="Grigoriev I."/>
        </authorList>
    </citation>
    <scope>NUCLEOTIDE SEQUENCE</scope>
    <source>
        <strain evidence="3">CBS 113818</strain>
    </source>
</reference>
<protein>
    <submittedName>
        <fullName evidence="3">Uncharacterized protein</fullName>
    </submittedName>
</protein>
<feature type="compositionally biased region" description="Polar residues" evidence="1">
    <location>
        <begin position="8"/>
        <end position="17"/>
    </location>
</feature>
<feature type="compositionally biased region" description="Gly residues" evidence="1">
    <location>
        <begin position="320"/>
        <end position="331"/>
    </location>
</feature>
<feature type="region of interest" description="Disordered" evidence="1">
    <location>
        <begin position="183"/>
        <end position="202"/>
    </location>
</feature>
<feature type="compositionally biased region" description="Pro residues" evidence="1">
    <location>
        <begin position="21"/>
        <end position="30"/>
    </location>
</feature>
<feature type="region of interest" description="Disordered" evidence="1">
    <location>
        <begin position="280"/>
        <end position="331"/>
    </location>
</feature>
<dbReference type="OrthoDB" id="3800286at2759"/>
<keyword evidence="2" id="KW-0812">Transmembrane</keyword>
<dbReference type="Proteomes" id="UP000799424">
    <property type="component" value="Unassembled WGS sequence"/>
</dbReference>
<organism evidence="3 4">
    <name type="scientific">Ophiobolus disseminans</name>
    <dbReference type="NCBI Taxonomy" id="1469910"/>
    <lineage>
        <taxon>Eukaryota</taxon>
        <taxon>Fungi</taxon>
        <taxon>Dikarya</taxon>
        <taxon>Ascomycota</taxon>
        <taxon>Pezizomycotina</taxon>
        <taxon>Dothideomycetes</taxon>
        <taxon>Pleosporomycetidae</taxon>
        <taxon>Pleosporales</taxon>
        <taxon>Pleosporineae</taxon>
        <taxon>Phaeosphaeriaceae</taxon>
        <taxon>Ophiobolus</taxon>
    </lineage>
</organism>
<dbReference type="EMBL" id="MU006228">
    <property type="protein sequence ID" value="KAF2825134.1"/>
    <property type="molecule type" value="Genomic_DNA"/>
</dbReference>
<keyword evidence="4" id="KW-1185">Reference proteome</keyword>
<keyword evidence="2" id="KW-0472">Membrane</keyword>
<feature type="compositionally biased region" description="Low complexity" evidence="1">
    <location>
        <begin position="65"/>
        <end position="98"/>
    </location>
</feature>
<feature type="compositionally biased region" description="Polar residues" evidence="1">
    <location>
        <begin position="106"/>
        <end position="117"/>
    </location>
</feature>
<feature type="region of interest" description="Disordered" evidence="1">
    <location>
        <begin position="1"/>
        <end position="31"/>
    </location>
</feature>
<evidence type="ECO:0000313" key="3">
    <source>
        <dbReference type="EMBL" id="KAF2825134.1"/>
    </source>
</evidence>
<accession>A0A6A6ZXB1</accession>
<proteinExistence type="predicted"/>
<dbReference type="AlphaFoldDB" id="A0A6A6ZXB1"/>
<evidence type="ECO:0000256" key="1">
    <source>
        <dbReference type="SAM" id="MobiDB-lite"/>
    </source>
</evidence>
<keyword evidence="2" id="KW-1133">Transmembrane helix</keyword>
<evidence type="ECO:0000256" key="2">
    <source>
        <dbReference type="SAM" id="Phobius"/>
    </source>
</evidence>
<feature type="transmembrane region" description="Helical" evidence="2">
    <location>
        <begin position="39"/>
        <end position="61"/>
    </location>
</feature>
<name>A0A6A6ZXB1_9PLEO</name>
<sequence>MLAERQSIPDQSGNTGNEPAPVAPQPPPQVAIPTQSSTIIISIASTTLAAGTIISTISPLIPSTTLSSPQTTSAVTSASSPPTLPSITSNVSSTSSSTPSPPVFNPENQLQRTTPSNPVSPATLAGIIVGSAILIALLVGTAFILHRRKKAREVAEIPIRRSKIGSRLGLRIFGSHYDDKIRSSSRGGGKFTERTVSSRGSIRRDVEKATVLNNEPVDVSKPPISPSIYSPRRLTRAARLSTMTFRSITGWLDKSTIGRPQPAFVGTPSQLLDAPQPLFARNQERVDDKAPWTGSEGRSRDISPPRPVRPLDAEPLGRLSGMGYGLGMRGR</sequence>
<gene>
    <name evidence="3" type="ORF">CC86DRAFT_407367</name>
</gene>